<dbReference type="InterPro" id="IPR000873">
    <property type="entry name" value="AMP-dep_synth/lig_dom"/>
</dbReference>
<dbReference type="RefSeq" id="WP_285606001.1">
    <property type="nucleotide sequence ID" value="NZ_BSDC01000001.1"/>
</dbReference>
<name>A0ABQ5PUV2_9BACT</name>
<dbReference type="PANTHER" id="PTHR43272">
    <property type="entry name" value="LONG-CHAIN-FATTY-ACID--COA LIGASE"/>
    <property type="match status" value="1"/>
</dbReference>
<dbReference type="PROSITE" id="PS00455">
    <property type="entry name" value="AMP_BINDING"/>
    <property type="match status" value="1"/>
</dbReference>
<keyword evidence="2" id="KW-0067">ATP-binding</keyword>
<keyword evidence="1" id="KW-0547">Nucleotide-binding</keyword>
<dbReference type="Proteomes" id="UP001165044">
    <property type="component" value="Unassembled WGS sequence"/>
</dbReference>
<accession>A0ABQ5PUV2</accession>
<reference evidence="4" key="1">
    <citation type="journal article" date="2023" name="Antonie Van Leeuwenhoek">
        <title>Mesoterricola silvestris gen. nov., sp. nov., Mesoterricola sediminis sp. nov., Geothrix oryzae sp. nov., Geothrix edaphica sp. nov., Geothrix rubra sp. nov., and Geothrix limicola sp. nov., six novel members of Acidobacteriota isolated from soils.</title>
        <authorList>
            <person name="Itoh H."/>
            <person name="Sugisawa Y."/>
            <person name="Mise K."/>
            <person name="Xu Z."/>
            <person name="Kuniyasu M."/>
            <person name="Ushijima N."/>
            <person name="Kawano K."/>
            <person name="Kobayashi E."/>
            <person name="Shiratori Y."/>
            <person name="Masuda Y."/>
            <person name="Senoo K."/>
        </authorList>
    </citation>
    <scope>NUCLEOTIDE SEQUENCE</scope>
    <source>
        <strain evidence="4">Red802</strain>
    </source>
</reference>
<proteinExistence type="predicted"/>
<gene>
    <name evidence="4" type="ORF">GETHED_02740</name>
</gene>
<dbReference type="PANTHER" id="PTHR43272:SF33">
    <property type="entry name" value="AMP-BINDING DOMAIN-CONTAINING PROTEIN-RELATED"/>
    <property type="match status" value="1"/>
</dbReference>
<evidence type="ECO:0000256" key="2">
    <source>
        <dbReference type="ARBA" id="ARBA00022840"/>
    </source>
</evidence>
<keyword evidence="5" id="KW-1185">Reference proteome</keyword>
<evidence type="ECO:0000259" key="3">
    <source>
        <dbReference type="Pfam" id="PF00501"/>
    </source>
</evidence>
<evidence type="ECO:0000313" key="4">
    <source>
        <dbReference type="EMBL" id="GLH65910.1"/>
    </source>
</evidence>
<organism evidence="4 5">
    <name type="scientific">Geothrix edaphica</name>
    <dbReference type="NCBI Taxonomy" id="2927976"/>
    <lineage>
        <taxon>Bacteria</taxon>
        <taxon>Pseudomonadati</taxon>
        <taxon>Acidobacteriota</taxon>
        <taxon>Holophagae</taxon>
        <taxon>Holophagales</taxon>
        <taxon>Holophagaceae</taxon>
        <taxon>Geothrix</taxon>
    </lineage>
</organism>
<dbReference type="InterPro" id="IPR020845">
    <property type="entry name" value="AMP-binding_CS"/>
</dbReference>
<dbReference type="EMBL" id="BSDC01000001">
    <property type="protein sequence ID" value="GLH65910.1"/>
    <property type="molecule type" value="Genomic_DNA"/>
</dbReference>
<dbReference type="CDD" id="cd05907">
    <property type="entry name" value="VL_LC_FACS_like"/>
    <property type="match status" value="1"/>
</dbReference>
<feature type="domain" description="AMP-dependent synthetase/ligase" evidence="3">
    <location>
        <begin position="16"/>
        <end position="425"/>
    </location>
</feature>
<dbReference type="Pfam" id="PF23562">
    <property type="entry name" value="AMP-binding_C_3"/>
    <property type="match status" value="1"/>
</dbReference>
<dbReference type="Pfam" id="PF00501">
    <property type="entry name" value="AMP-binding"/>
    <property type="match status" value="1"/>
</dbReference>
<protein>
    <submittedName>
        <fullName evidence="4">AMP-dependent synthetase</fullName>
    </submittedName>
</protein>
<evidence type="ECO:0000256" key="1">
    <source>
        <dbReference type="ARBA" id="ARBA00022741"/>
    </source>
</evidence>
<dbReference type="SUPFAM" id="SSF56801">
    <property type="entry name" value="Acetyl-CoA synthetase-like"/>
    <property type="match status" value="1"/>
</dbReference>
<sequence>MVQTIADLFYQACSFQSPDALAYRKGGVYVPISHQELQARVERLALALEARGLKAGEPVALICENRPEWAVVDYACAISGLPTVPLYPTLNAPQSAFILRHSEARIVFCSTADQARKALTAKGPDSALTWVVQMDGIPADPSVIPFSSLMAEGEALEARRPEVRAWARQRKAEELLTIIYTSGTTGDPKGAMLTHGNLVSNVERTLQLLQLKKGDRCLSFLPLSHILERMAGHYSTMRIGASIYYAESIATVGDDLQATKPTIIISVPRIYEKIYARVREGVASSSIVKRFIFHWAMWAGDMSVPYLYEKQKIPLWLQFQLWWSRHLVFHKILAKTGGNIRFAISGGAPLAPKVMAFFWAIGLPITEGYGLTETSPVVSFNRFGEVVPGKVGRPIYDSWEGKPYVKIAEDGEILVQGPNVMKGYWKNPEGTAEAFDKDGYFRTGDIGELSARGLLKITDRKKEIIVTSGGKKVAPQPIEELLKTDKFITQAVLLGDRRNFISALLIPNFDSLHRWAHQKKVPFSNNRDLVARPEVHQLMMERVEQINQQLSNFERIKKVAILDHELSLETGQLTPSLKVKRRVVNEMYATLIESLYKGA</sequence>
<dbReference type="InterPro" id="IPR042099">
    <property type="entry name" value="ANL_N_sf"/>
</dbReference>
<comment type="caution">
    <text evidence="4">The sequence shown here is derived from an EMBL/GenBank/DDBJ whole genome shotgun (WGS) entry which is preliminary data.</text>
</comment>
<evidence type="ECO:0000313" key="5">
    <source>
        <dbReference type="Proteomes" id="UP001165044"/>
    </source>
</evidence>
<dbReference type="Gene3D" id="3.40.50.12780">
    <property type="entry name" value="N-terminal domain of ligase-like"/>
    <property type="match status" value="1"/>
</dbReference>